<name>A0A080M8P4_9PROT</name>
<protein>
    <recommendedName>
        <fullName evidence="1">SHOCT domain-containing protein</fullName>
    </recommendedName>
</protein>
<dbReference type="InterPro" id="IPR018649">
    <property type="entry name" value="SHOCT"/>
</dbReference>
<dbReference type="AlphaFoldDB" id="A0A080M8P4"/>
<feature type="domain" description="SHOCT" evidence="1">
    <location>
        <begin position="38"/>
        <end position="62"/>
    </location>
</feature>
<reference evidence="2 3" key="1">
    <citation type="submission" date="2014-02" db="EMBL/GenBank/DDBJ databases">
        <title>Expanding our view of genomic diversity in Candidatus Accumulibacter clades.</title>
        <authorList>
            <person name="Skennerton C.T."/>
            <person name="Barr J.J."/>
            <person name="Slater F.R."/>
            <person name="Bond P.L."/>
            <person name="Tyson G.W."/>
        </authorList>
    </citation>
    <scope>NUCLEOTIDE SEQUENCE [LARGE SCALE GENOMIC DNA]</scope>
    <source>
        <strain evidence="3">BA-91</strain>
    </source>
</reference>
<organism evidence="2 3">
    <name type="scientific">Candidatus Accumulibacter phosphatis</name>
    <dbReference type="NCBI Taxonomy" id="327160"/>
    <lineage>
        <taxon>Bacteria</taxon>
        <taxon>Pseudomonadati</taxon>
        <taxon>Pseudomonadota</taxon>
        <taxon>Betaproteobacteria</taxon>
        <taxon>Candidatus Accumulibacter</taxon>
    </lineage>
</organism>
<comment type="caution">
    <text evidence="2">The sequence shown here is derived from an EMBL/GenBank/DDBJ whole genome shotgun (WGS) entry which is preliminary data.</text>
</comment>
<evidence type="ECO:0000313" key="3">
    <source>
        <dbReference type="Proteomes" id="UP000020077"/>
    </source>
</evidence>
<dbReference type="EMBL" id="JDVG02000213">
    <property type="protein sequence ID" value="KFB73504.1"/>
    <property type="molecule type" value="Genomic_DNA"/>
</dbReference>
<sequence>MWIFPLIFLAVMLVFLFRSGALPMFGGRGMREKEERAREIIDRRYARGEIDQEEYQRMKKDLE</sequence>
<dbReference type="Proteomes" id="UP000020077">
    <property type="component" value="Unassembled WGS sequence"/>
</dbReference>
<evidence type="ECO:0000313" key="2">
    <source>
        <dbReference type="EMBL" id="KFB73504.1"/>
    </source>
</evidence>
<gene>
    <name evidence="2" type="ORF">AW09_001240</name>
</gene>
<proteinExistence type="predicted"/>
<accession>A0A080M8P4</accession>
<dbReference type="Pfam" id="PF09851">
    <property type="entry name" value="SHOCT"/>
    <property type="match status" value="1"/>
</dbReference>
<evidence type="ECO:0000259" key="1">
    <source>
        <dbReference type="Pfam" id="PF09851"/>
    </source>
</evidence>